<dbReference type="EMBL" id="CM018048">
    <property type="protein sequence ID" value="KAA8521761.1"/>
    <property type="molecule type" value="Genomic_DNA"/>
</dbReference>
<dbReference type="Pfam" id="PF04570">
    <property type="entry name" value="zf-FLZ"/>
    <property type="match status" value="1"/>
</dbReference>
<dbReference type="Proteomes" id="UP000325577">
    <property type="component" value="Linkage Group LG5"/>
</dbReference>
<dbReference type="GO" id="GO:0008270">
    <property type="term" value="F:zinc ion binding"/>
    <property type="evidence" value="ECO:0007669"/>
    <property type="project" value="UniProtKB-KW"/>
</dbReference>
<keyword evidence="3" id="KW-0863">Zinc-finger</keyword>
<sequence length="481" mass="53362">MHVRERERERERERGVLHKLRSHTARGLVKTLLLSLLHLGVLLPNITLGSSQNGKPERAFVDLKWVRGFEIMLRKRTRSHQKDQHMGHLISDAISDSNFQSDVLGQKHKSNSIFSVPGLFLGFSPKASESDSVRSPTSPLDFRVFSNLGSPFRSPRSTHEGHQKSWDCSKVGLSIIDSLDDDMKQSGKVLQASDSKNILFGPQMRIKTPHFRSHIHSFEASKSLPKNYAIFPSTQIKPSNLQMGNSDVLFGIGETPVESEPFGKIWSCSLDSGRSGSHLASLANRFTNSSTGNLHLENGTNPLSSPPQFIGGSQNLGNSSVRKLNSIPISVGSGNGFIGSLSASEIELSEDYTCVKTYGPNPKTTHIFGDCILECHDNDLTNFSKNEEKEIELPLSVEVKCSKIPPPHPSSDFLSFCYSCMKKLEGEDIYMYRGEKAFCSWSCRSEEILIEEAMEKTANDSSKNSSNLNNCGELFEMFIAT</sequence>
<comment type="similarity">
    <text evidence="1">Belongs to the FLZ family.</text>
</comment>
<gene>
    <name evidence="6" type="ORF">F0562_012434</name>
</gene>
<dbReference type="OrthoDB" id="685855at2759"/>
<evidence type="ECO:0000256" key="4">
    <source>
        <dbReference type="PROSITE-ProRule" id="PRU01131"/>
    </source>
</evidence>
<feature type="zinc finger region" description="FLZ-type" evidence="4">
    <location>
        <begin position="412"/>
        <end position="455"/>
    </location>
</feature>
<keyword evidence="7" id="KW-1185">Reference proteome</keyword>
<evidence type="ECO:0000256" key="3">
    <source>
        <dbReference type="ARBA" id="ARBA00022771"/>
    </source>
</evidence>
<dbReference type="InterPro" id="IPR044585">
    <property type="entry name" value="FLZ10/11"/>
</dbReference>
<protein>
    <recommendedName>
        <fullName evidence="5">FLZ-type domain-containing protein</fullName>
    </recommendedName>
</protein>
<keyword evidence="2" id="KW-0479">Metal-binding</keyword>
<dbReference type="PANTHER" id="PTHR46868">
    <property type="entry name" value="FCS-LIKE ZINC FINGER 11"/>
    <property type="match status" value="1"/>
</dbReference>
<keyword evidence="3" id="KW-0862">Zinc</keyword>
<dbReference type="PANTHER" id="PTHR46868:SF3">
    <property type="entry name" value="FCS-LIKE ZINC FINGER 11"/>
    <property type="match status" value="1"/>
</dbReference>
<name>A0A5J4ZXB6_9ASTE</name>
<evidence type="ECO:0000256" key="1">
    <source>
        <dbReference type="ARBA" id="ARBA00009374"/>
    </source>
</evidence>
<dbReference type="AlphaFoldDB" id="A0A5J4ZXB6"/>
<evidence type="ECO:0000313" key="6">
    <source>
        <dbReference type="EMBL" id="KAA8521761.1"/>
    </source>
</evidence>
<dbReference type="InterPro" id="IPR007650">
    <property type="entry name" value="Zf-FLZ_dom"/>
</dbReference>
<evidence type="ECO:0000259" key="5">
    <source>
        <dbReference type="PROSITE" id="PS51795"/>
    </source>
</evidence>
<reference evidence="6 7" key="1">
    <citation type="submission" date="2019-09" db="EMBL/GenBank/DDBJ databases">
        <title>A chromosome-level genome assembly of the Chinese tupelo Nyssa sinensis.</title>
        <authorList>
            <person name="Yang X."/>
            <person name="Kang M."/>
            <person name="Yang Y."/>
            <person name="Xiong H."/>
            <person name="Wang M."/>
            <person name="Zhang Z."/>
            <person name="Wang Z."/>
            <person name="Wu H."/>
            <person name="Ma T."/>
            <person name="Liu J."/>
            <person name="Xi Z."/>
        </authorList>
    </citation>
    <scope>NUCLEOTIDE SEQUENCE [LARGE SCALE GENOMIC DNA]</scope>
    <source>
        <strain evidence="6">J267</strain>
        <tissue evidence="6">Leaf</tissue>
    </source>
</reference>
<feature type="domain" description="FLZ-type" evidence="5">
    <location>
        <begin position="412"/>
        <end position="455"/>
    </location>
</feature>
<evidence type="ECO:0000256" key="2">
    <source>
        <dbReference type="ARBA" id="ARBA00022723"/>
    </source>
</evidence>
<evidence type="ECO:0000313" key="7">
    <source>
        <dbReference type="Proteomes" id="UP000325577"/>
    </source>
</evidence>
<proteinExistence type="inferred from homology"/>
<organism evidence="6 7">
    <name type="scientific">Nyssa sinensis</name>
    <dbReference type="NCBI Taxonomy" id="561372"/>
    <lineage>
        <taxon>Eukaryota</taxon>
        <taxon>Viridiplantae</taxon>
        <taxon>Streptophyta</taxon>
        <taxon>Embryophyta</taxon>
        <taxon>Tracheophyta</taxon>
        <taxon>Spermatophyta</taxon>
        <taxon>Magnoliopsida</taxon>
        <taxon>eudicotyledons</taxon>
        <taxon>Gunneridae</taxon>
        <taxon>Pentapetalae</taxon>
        <taxon>asterids</taxon>
        <taxon>Cornales</taxon>
        <taxon>Nyssaceae</taxon>
        <taxon>Nyssa</taxon>
    </lineage>
</organism>
<dbReference type="PROSITE" id="PS51795">
    <property type="entry name" value="ZF_FLZ"/>
    <property type="match status" value="1"/>
</dbReference>
<accession>A0A5J4ZXB6</accession>